<accession>A0ABS4AKS6</accession>
<proteinExistence type="predicted"/>
<dbReference type="Gene3D" id="3.20.20.450">
    <property type="entry name" value="EAL domain"/>
    <property type="match status" value="1"/>
</dbReference>
<organism evidence="2 3">
    <name type="scientific">Pararoseomonas baculiformis</name>
    <dbReference type="NCBI Taxonomy" id="2820812"/>
    <lineage>
        <taxon>Bacteria</taxon>
        <taxon>Pseudomonadati</taxon>
        <taxon>Pseudomonadota</taxon>
        <taxon>Alphaproteobacteria</taxon>
        <taxon>Acetobacterales</taxon>
        <taxon>Acetobacteraceae</taxon>
        <taxon>Pararoseomonas</taxon>
    </lineage>
</organism>
<dbReference type="PANTHER" id="PTHR33121:SF79">
    <property type="entry name" value="CYCLIC DI-GMP PHOSPHODIESTERASE PDED-RELATED"/>
    <property type="match status" value="1"/>
</dbReference>
<dbReference type="CDD" id="cd01948">
    <property type="entry name" value="EAL"/>
    <property type="match status" value="1"/>
</dbReference>
<dbReference type="RefSeq" id="WP_209381744.1">
    <property type="nucleotide sequence ID" value="NZ_JAGIZB010000037.1"/>
</dbReference>
<comment type="caution">
    <text evidence="2">The sequence shown here is derived from an EMBL/GenBank/DDBJ whole genome shotgun (WGS) entry which is preliminary data.</text>
</comment>
<dbReference type="Pfam" id="PF00563">
    <property type="entry name" value="EAL"/>
    <property type="match status" value="1"/>
</dbReference>
<dbReference type="PROSITE" id="PS50883">
    <property type="entry name" value="EAL"/>
    <property type="match status" value="1"/>
</dbReference>
<evidence type="ECO:0000313" key="3">
    <source>
        <dbReference type="Proteomes" id="UP000681594"/>
    </source>
</evidence>
<protein>
    <submittedName>
        <fullName evidence="2">EAL domain-containing protein</fullName>
    </submittedName>
</protein>
<dbReference type="InterPro" id="IPR050706">
    <property type="entry name" value="Cyclic-di-GMP_PDE-like"/>
</dbReference>
<keyword evidence="3" id="KW-1185">Reference proteome</keyword>
<dbReference type="InterPro" id="IPR001633">
    <property type="entry name" value="EAL_dom"/>
</dbReference>
<name>A0ABS4AKS6_9PROT</name>
<dbReference type="EMBL" id="JAGIZB010000037">
    <property type="protein sequence ID" value="MBP0447476.1"/>
    <property type="molecule type" value="Genomic_DNA"/>
</dbReference>
<dbReference type="InterPro" id="IPR035919">
    <property type="entry name" value="EAL_sf"/>
</dbReference>
<dbReference type="SUPFAM" id="SSF141868">
    <property type="entry name" value="EAL domain-like"/>
    <property type="match status" value="1"/>
</dbReference>
<dbReference type="Proteomes" id="UP000681594">
    <property type="component" value="Unassembled WGS sequence"/>
</dbReference>
<evidence type="ECO:0000259" key="1">
    <source>
        <dbReference type="PROSITE" id="PS50883"/>
    </source>
</evidence>
<evidence type="ECO:0000313" key="2">
    <source>
        <dbReference type="EMBL" id="MBP0447476.1"/>
    </source>
</evidence>
<dbReference type="PANTHER" id="PTHR33121">
    <property type="entry name" value="CYCLIC DI-GMP PHOSPHODIESTERASE PDEF"/>
    <property type="match status" value="1"/>
</dbReference>
<gene>
    <name evidence="2" type="ORF">J8J14_22195</name>
</gene>
<dbReference type="SMART" id="SM00052">
    <property type="entry name" value="EAL"/>
    <property type="match status" value="1"/>
</dbReference>
<sequence>MLKDITDVLTTYGGPGSAAAELAPGRFGMVHADLQLGAPARPGVLAPNLGTVVEQLQSVLSRAGLPSATVSAKALTLEEPACIGLSGPQAVRALRLALSTFAQGGTAALARTGFEGGLHGFLSAAGPRSAALARAIASRRFRLAFQPIVELSKRDQPPSHYEALLRPLPTEGLPELNPQDFVNMAEMLGLSVELDLAIADATLQALARTDSTTRVACNVSGLSVQDPVFRTRLVDTLAAYPSDLWPRLLIEVTETAEIDNENEAITTCDTLRAHGVTLCVDDFGAGAAGIRYLRMLRPSIVKFDGGLMEATNGPSRNDGCRFAAALVELAQSTQADVIAERIETETDAVTASSFGARYGQGWLFGRPGALPGILGSTAFTPTIGPANVTA</sequence>
<feature type="domain" description="EAL" evidence="1">
    <location>
        <begin position="125"/>
        <end position="381"/>
    </location>
</feature>
<reference evidence="2 3" key="1">
    <citation type="submission" date="2021-03" db="EMBL/GenBank/DDBJ databases">
        <authorList>
            <person name="So Y."/>
        </authorList>
    </citation>
    <scope>NUCLEOTIDE SEQUENCE [LARGE SCALE GENOMIC DNA]</scope>
    <source>
        <strain evidence="2 3">SSH11</strain>
    </source>
</reference>